<dbReference type="PANTHER" id="PTHR43706">
    <property type="entry name" value="NADH DEHYDROGENASE"/>
    <property type="match status" value="1"/>
</dbReference>
<dbReference type="GO" id="GO:0050136">
    <property type="term" value="F:NADH dehydrogenase (quinone) (non-electrogenic) activity"/>
    <property type="evidence" value="ECO:0007669"/>
    <property type="project" value="UniProtKB-EC"/>
</dbReference>
<dbReference type="InterPro" id="IPR023753">
    <property type="entry name" value="FAD/NAD-binding_dom"/>
</dbReference>
<evidence type="ECO:0000313" key="13">
    <source>
        <dbReference type="Proteomes" id="UP000186720"/>
    </source>
</evidence>
<protein>
    <recommendedName>
        <fullName evidence="2">NADH:ubiquinone reductase (non-electrogenic)</fullName>
        <ecNumber evidence="2">1.6.5.9</ecNumber>
    </recommendedName>
</protein>
<evidence type="ECO:0000256" key="7">
    <source>
        <dbReference type="ARBA" id="ARBA00023027"/>
    </source>
</evidence>
<dbReference type="PRINTS" id="PR00368">
    <property type="entry name" value="FADPNR"/>
</dbReference>
<dbReference type="Gene3D" id="3.50.50.100">
    <property type="match status" value="1"/>
</dbReference>
<dbReference type="Proteomes" id="UP000186720">
    <property type="component" value="Unassembled WGS sequence"/>
</dbReference>
<name>A0A1Q5ZW79_9SPHI</name>
<keyword evidence="7" id="KW-0520">NAD</keyword>
<keyword evidence="13" id="KW-1185">Reference proteome</keyword>
<dbReference type="InterPro" id="IPR045024">
    <property type="entry name" value="NDH-2"/>
</dbReference>
<keyword evidence="4" id="KW-0274">FAD</keyword>
<dbReference type="SUPFAM" id="SSF51905">
    <property type="entry name" value="FAD/NAD(P)-binding domain"/>
    <property type="match status" value="1"/>
</dbReference>
<evidence type="ECO:0000256" key="5">
    <source>
        <dbReference type="ARBA" id="ARBA00022946"/>
    </source>
</evidence>
<dbReference type="OrthoDB" id="9781621at2"/>
<sequence>MKIVIIGGGFAGVNLANGLAGNRHIEVLLVDKNNYHLFPPLLYQVATSFIEASNISYPFRKMLQHKKNVRYYQGTLQEIQTDKQLVLTTHGVISYDVLVLAMGTETNYFGSESLKKNSMPMKTVNDAHNLRNHMLINMERAARENSEVQRTKLMNLVIAGGGPTGVELAGMIAEMGRHILKKDYPELETVAGNIYLVSPGKALLGGMSVKARTEAYEQLSRLGVQVKFGVAVKEYQDEQVFLDNGEIIECSTLIWAAGVVACAVPGLEPGLFGHGRRILVDEYNKVKDINNVYAIGDICLNTTDPAYPDGHPQLAQVAIQQGNLLAKNLAGSIVNNKMQPFAYFNKGSMAIISKYKAVVDLPKVSFTGYFAWVTWLFIHILPLAGFRNKLKLFFNWTWSFLTNDPNLRLIFKAESRTVSKTDDL</sequence>
<dbReference type="RefSeq" id="WP_074488779.1">
    <property type="nucleotide sequence ID" value="NZ_FPAM01000002.1"/>
</dbReference>
<evidence type="ECO:0000256" key="9">
    <source>
        <dbReference type="SAM" id="Phobius"/>
    </source>
</evidence>
<dbReference type="EMBL" id="MPPL01000001">
    <property type="protein sequence ID" value="OKS86031.1"/>
    <property type="molecule type" value="Genomic_DNA"/>
</dbReference>
<dbReference type="EC" id="1.6.5.9" evidence="2"/>
<dbReference type="PANTHER" id="PTHR43706:SF47">
    <property type="entry name" value="EXTERNAL NADH-UBIQUINONE OXIDOREDUCTASE 1, MITOCHONDRIAL-RELATED"/>
    <property type="match status" value="1"/>
</dbReference>
<dbReference type="AlphaFoldDB" id="A0A1Q5ZW79"/>
<evidence type="ECO:0000313" key="12">
    <source>
        <dbReference type="EMBL" id="OKS86031.1"/>
    </source>
</evidence>
<keyword evidence="9" id="KW-1133">Transmembrane helix</keyword>
<keyword evidence="5" id="KW-0809">Transit peptide</keyword>
<dbReference type="InterPro" id="IPR036188">
    <property type="entry name" value="FAD/NAD-bd_sf"/>
</dbReference>
<feature type="transmembrane region" description="Helical" evidence="9">
    <location>
        <begin position="366"/>
        <end position="386"/>
    </location>
</feature>
<dbReference type="PRINTS" id="PR00411">
    <property type="entry name" value="PNDRDTASEI"/>
</dbReference>
<feature type="domain" description="External alternative NADH-ubiquinone oxidoreductase-like C-terminal" evidence="11">
    <location>
        <begin position="346"/>
        <end position="401"/>
    </location>
</feature>
<keyword evidence="9" id="KW-0812">Transmembrane</keyword>
<keyword evidence="9" id="KW-0472">Membrane</keyword>
<comment type="caution">
    <text evidence="12">The sequence shown here is derived from an EMBL/GenBank/DDBJ whole genome shotgun (WGS) entry which is preliminary data.</text>
</comment>
<evidence type="ECO:0000256" key="4">
    <source>
        <dbReference type="ARBA" id="ARBA00022827"/>
    </source>
</evidence>
<dbReference type="Pfam" id="PF07992">
    <property type="entry name" value="Pyr_redox_2"/>
    <property type="match status" value="1"/>
</dbReference>
<evidence type="ECO:0000256" key="2">
    <source>
        <dbReference type="ARBA" id="ARBA00012637"/>
    </source>
</evidence>
<dbReference type="InterPro" id="IPR054585">
    <property type="entry name" value="NDH2-like_C"/>
</dbReference>
<reference evidence="12 13" key="1">
    <citation type="submission" date="2016-11" db="EMBL/GenBank/DDBJ databases">
        <title>Whole Genome Sequencing of Mucilaginibacter polytrichastri RG4-7(T) isolated from the moss sample.</title>
        <authorList>
            <person name="Li Y."/>
        </authorList>
    </citation>
    <scope>NUCLEOTIDE SEQUENCE [LARGE SCALE GENOMIC DNA]</scope>
    <source>
        <strain evidence="12 13">RG4-7</strain>
    </source>
</reference>
<evidence type="ECO:0000256" key="6">
    <source>
        <dbReference type="ARBA" id="ARBA00023002"/>
    </source>
</evidence>
<comment type="similarity">
    <text evidence="1">Belongs to the NADH dehydrogenase family.</text>
</comment>
<evidence type="ECO:0000259" key="11">
    <source>
        <dbReference type="Pfam" id="PF22366"/>
    </source>
</evidence>
<proteinExistence type="inferred from homology"/>
<gene>
    <name evidence="12" type="ORF">RG47T_1478</name>
</gene>
<evidence type="ECO:0000256" key="8">
    <source>
        <dbReference type="ARBA" id="ARBA00047599"/>
    </source>
</evidence>
<feature type="domain" description="FAD/NAD(P)-binding" evidence="10">
    <location>
        <begin position="1"/>
        <end position="322"/>
    </location>
</feature>
<comment type="catalytic activity">
    <reaction evidence="8">
        <text>a quinone + NADH + H(+) = a quinol + NAD(+)</text>
        <dbReference type="Rhea" id="RHEA:46160"/>
        <dbReference type="ChEBI" id="CHEBI:15378"/>
        <dbReference type="ChEBI" id="CHEBI:24646"/>
        <dbReference type="ChEBI" id="CHEBI:57540"/>
        <dbReference type="ChEBI" id="CHEBI:57945"/>
        <dbReference type="ChEBI" id="CHEBI:132124"/>
        <dbReference type="EC" id="1.6.5.9"/>
    </reaction>
</comment>
<evidence type="ECO:0000256" key="3">
    <source>
        <dbReference type="ARBA" id="ARBA00022630"/>
    </source>
</evidence>
<keyword evidence="6" id="KW-0560">Oxidoreductase</keyword>
<accession>A0A1Q5ZW79</accession>
<organism evidence="12 13">
    <name type="scientific">Mucilaginibacter polytrichastri</name>
    <dbReference type="NCBI Taxonomy" id="1302689"/>
    <lineage>
        <taxon>Bacteria</taxon>
        <taxon>Pseudomonadati</taxon>
        <taxon>Bacteroidota</taxon>
        <taxon>Sphingobacteriia</taxon>
        <taxon>Sphingobacteriales</taxon>
        <taxon>Sphingobacteriaceae</taxon>
        <taxon>Mucilaginibacter</taxon>
    </lineage>
</organism>
<dbReference type="Pfam" id="PF22366">
    <property type="entry name" value="NDH2_C"/>
    <property type="match status" value="1"/>
</dbReference>
<dbReference type="STRING" id="1302689.RG47T_1478"/>
<evidence type="ECO:0000256" key="1">
    <source>
        <dbReference type="ARBA" id="ARBA00005272"/>
    </source>
</evidence>
<keyword evidence="3" id="KW-0285">Flavoprotein</keyword>
<evidence type="ECO:0000259" key="10">
    <source>
        <dbReference type="Pfam" id="PF07992"/>
    </source>
</evidence>